<keyword evidence="1" id="KW-0678">Repressor</keyword>
<dbReference type="Pfam" id="PF13377">
    <property type="entry name" value="Peripla_BP_3"/>
    <property type="match status" value="1"/>
</dbReference>
<gene>
    <name evidence="6" type="ORF">SAMN02745673_00044</name>
</gene>
<dbReference type="SUPFAM" id="SSF53822">
    <property type="entry name" value="Periplasmic binding protein-like I"/>
    <property type="match status" value="1"/>
</dbReference>
<dbReference type="EMBL" id="FUWS01000001">
    <property type="protein sequence ID" value="SJZ34899.1"/>
    <property type="molecule type" value="Genomic_DNA"/>
</dbReference>
<dbReference type="AlphaFoldDB" id="A0A1T4JXR3"/>
<dbReference type="InterPro" id="IPR046335">
    <property type="entry name" value="LacI/GalR-like_sensor"/>
</dbReference>
<organism evidence="6 7">
    <name type="scientific">Marinactinospora thermotolerans DSM 45154</name>
    <dbReference type="NCBI Taxonomy" id="1122192"/>
    <lineage>
        <taxon>Bacteria</taxon>
        <taxon>Bacillati</taxon>
        <taxon>Actinomycetota</taxon>
        <taxon>Actinomycetes</taxon>
        <taxon>Streptosporangiales</taxon>
        <taxon>Nocardiopsidaceae</taxon>
        <taxon>Marinactinospora</taxon>
    </lineage>
</organism>
<dbReference type="Pfam" id="PF00356">
    <property type="entry name" value="LacI"/>
    <property type="match status" value="1"/>
</dbReference>
<dbReference type="SUPFAM" id="SSF47413">
    <property type="entry name" value="lambda repressor-like DNA-binding domains"/>
    <property type="match status" value="1"/>
</dbReference>
<dbReference type="InterPro" id="IPR010982">
    <property type="entry name" value="Lambda_DNA-bd_dom_sf"/>
</dbReference>
<dbReference type="InterPro" id="IPR028082">
    <property type="entry name" value="Peripla_BP_I"/>
</dbReference>
<dbReference type="PANTHER" id="PTHR30146:SF148">
    <property type="entry name" value="HTH-TYPE TRANSCRIPTIONAL REPRESSOR PURR-RELATED"/>
    <property type="match status" value="1"/>
</dbReference>
<dbReference type="STRING" id="1122192.SAMN02745673_00044"/>
<evidence type="ECO:0000313" key="6">
    <source>
        <dbReference type="EMBL" id="SJZ34899.1"/>
    </source>
</evidence>
<evidence type="ECO:0000256" key="2">
    <source>
        <dbReference type="ARBA" id="ARBA00023015"/>
    </source>
</evidence>
<accession>A0A1T4JXR3</accession>
<evidence type="ECO:0000256" key="3">
    <source>
        <dbReference type="ARBA" id="ARBA00023125"/>
    </source>
</evidence>
<sequence length="334" mass="36240">MATIKDVARAAGVSTATVSRVLNDHPSVTAESRERVLAAVERLAYHPNAAARTLRSADVTTLGLVIGDVLNPFFTELARAVEDEARAHGYYVITGNADEDPRRQDEYLDILLEQRVAGLLLCPTDRVSPLVEEVVRRGRPIVLIDRSIDGLDLPVVRSDNATATRELVDHLVALGHRRIAIISGPTSLVTGRERLAAFRAALAAHGLEVADRDVRIGDFQTASGVAAMGELMERPDPPTAVFAADNLMALGALRWVRDRGLRPGSDIGLASFDDLPWFEFVDPPITAVRQQTEEMGRAAVRELIALLNGRPARSRTLPCQLVIRGSCGERQGAQ</sequence>
<keyword evidence="7" id="KW-1185">Reference proteome</keyword>
<dbReference type="Gene3D" id="1.10.260.40">
    <property type="entry name" value="lambda repressor-like DNA-binding domains"/>
    <property type="match status" value="1"/>
</dbReference>
<protein>
    <submittedName>
        <fullName evidence="6">Transcriptional regulator, LacI family</fullName>
    </submittedName>
</protein>
<evidence type="ECO:0000259" key="5">
    <source>
        <dbReference type="PROSITE" id="PS50932"/>
    </source>
</evidence>
<evidence type="ECO:0000256" key="4">
    <source>
        <dbReference type="ARBA" id="ARBA00023163"/>
    </source>
</evidence>
<evidence type="ECO:0000313" key="7">
    <source>
        <dbReference type="Proteomes" id="UP000190637"/>
    </source>
</evidence>
<evidence type="ECO:0000256" key="1">
    <source>
        <dbReference type="ARBA" id="ARBA00022491"/>
    </source>
</evidence>
<dbReference type="RefSeq" id="WP_078759502.1">
    <property type="nucleotide sequence ID" value="NZ_FUWS01000001.1"/>
</dbReference>
<dbReference type="GO" id="GO:0003700">
    <property type="term" value="F:DNA-binding transcription factor activity"/>
    <property type="evidence" value="ECO:0007669"/>
    <property type="project" value="TreeGrafter"/>
</dbReference>
<dbReference type="Proteomes" id="UP000190637">
    <property type="component" value="Unassembled WGS sequence"/>
</dbReference>
<reference evidence="6 7" key="1">
    <citation type="submission" date="2017-02" db="EMBL/GenBank/DDBJ databases">
        <authorList>
            <person name="Peterson S.W."/>
        </authorList>
    </citation>
    <scope>NUCLEOTIDE SEQUENCE [LARGE SCALE GENOMIC DNA]</scope>
    <source>
        <strain evidence="6 7">DSM 45154</strain>
    </source>
</reference>
<dbReference type="SMART" id="SM00354">
    <property type="entry name" value="HTH_LACI"/>
    <property type="match status" value="1"/>
</dbReference>
<keyword evidence="2" id="KW-0805">Transcription regulation</keyword>
<feature type="domain" description="HTH lacI-type" evidence="5">
    <location>
        <begin position="2"/>
        <end position="56"/>
    </location>
</feature>
<dbReference type="PANTHER" id="PTHR30146">
    <property type="entry name" value="LACI-RELATED TRANSCRIPTIONAL REPRESSOR"/>
    <property type="match status" value="1"/>
</dbReference>
<keyword evidence="3" id="KW-0238">DNA-binding</keyword>
<dbReference type="PROSITE" id="PS00356">
    <property type="entry name" value="HTH_LACI_1"/>
    <property type="match status" value="1"/>
</dbReference>
<keyword evidence="4" id="KW-0804">Transcription</keyword>
<name>A0A1T4JXR3_9ACTN</name>
<dbReference type="Gene3D" id="3.40.50.2300">
    <property type="match status" value="2"/>
</dbReference>
<dbReference type="PROSITE" id="PS50932">
    <property type="entry name" value="HTH_LACI_2"/>
    <property type="match status" value="1"/>
</dbReference>
<dbReference type="CDD" id="cd01392">
    <property type="entry name" value="HTH_LacI"/>
    <property type="match status" value="1"/>
</dbReference>
<proteinExistence type="predicted"/>
<dbReference type="PRINTS" id="PR00036">
    <property type="entry name" value="HTHLACI"/>
</dbReference>
<dbReference type="GO" id="GO:0000976">
    <property type="term" value="F:transcription cis-regulatory region binding"/>
    <property type="evidence" value="ECO:0007669"/>
    <property type="project" value="TreeGrafter"/>
</dbReference>
<dbReference type="InterPro" id="IPR000843">
    <property type="entry name" value="HTH_LacI"/>
</dbReference>
<dbReference type="OrthoDB" id="3595338at2"/>